<keyword evidence="3" id="KW-0282">Flagellum</keyword>
<keyword evidence="3" id="KW-0966">Cell projection</keyword>
<dbReference type="SMART" id="SM00858">
    <property type="entry name" value="SAF"/>
    <property type="match status" value="1"/>
</dbReference>
<comment type="caution">
    <text evidence="3">The sequence shown here is derived from an EMBL/GenBank/DDBJ whole genome shotgun (WGS) entry which is preliminary data.</text>
</comment>
<dbReference type="Pfam" id="PF08666">
    <property type="entry name" value="SAF"/>
    <property type="match status" value="1"/>
</dbReference>
<gene>
    <name evidence="3" type="ORF">B1813_10580</name>
</gene>
<evidence type="ECO:0000313" key="3">
    <source>
        <dbReference type="EMBL" id="OQO93193.1"/>
    </source>
</evidence>
<keyword evidence="3" id="KW-0969">Cilium</keyword>
<dbReference type="CDD" id="cd11614">
    <property type="entry name" value="SAF_CpaB_FlgA_like"/>
    <property type="match status" value="1"/>
</dbReference>
<dbReference type="AlphaFoldDB" id="A0A1V9A7Y2"/>
<proteinExistence type="predicted"/>
<keyword evidence="4" id="KW-1185">Reference proteome</keyword>
<feature type="domain" description="SAF" evidence="2">
    <location>
        <begin position="40"/>
        <end position="102"/>
    </location>
</feature>
<dbReference type="InterPro" id="IPR013974">
    <property type="entry name" value="SAF"/>
</dbReference>
<evidence type="ECO:0000259" key="2">
    <source>
        <dbReference type="SMART" id="SM00858"/>
    </source>
</evidence>
<feature type="chain" id="PRO_5039155652" evidence="1">
    <location>
        <begin position="30"/>
        <end position="204"/>
    </location>
</feature>
<evidence type="ECO:0000256" key="1">
    <source>
        <dbReference type="SAM" id="SignalP"/>
    </source>
</evidence>
<dbReference type="Gene3D" id="3.90.1210.10">
    <property type="entry name" value="Antifreeze-like/N-acetylneuraminic acid synthase C-terminal domain"/>
    <property type="match status" value="1"/>
</dbReference>
<organism evidence="3 4">
    <name type="scientific">Saccharomonospora piscinae</name>
    <dbReference type="NCBI Taxonomy" id="687388"/>
    <lineage>
        <taxon>Bacteria</taxon>
        <taxon>Bacillati</taxon>
        <taxon>Actinomycetota</taxon>
        <taxon>Actinomycetes</taxon>
        <taxon>Pseudonocardiales</taxon>
        <taxon>Pseudonocardiaceae</taxon>
        <taxon>Saccharomonospora</taxon>
    </lineage>
</organism>
<reference evidence="3 4" key="1">
    <citation type="submission" date="2017-02" db="EMBL/GenBank/DDBJ databases">
        <title>Draft genome of Saccharomonospora sp. 154.</title>
        <authorList>
            <person name="Alonso-Carmona G.S."/>
            <person name="De La Haba R."/>
            <person name="Vera-Gargallo B."/>
            <person name="Sandoval-Trujillo A.H."/>
            <person name="Ramirez-Duran N."/>
            <person name="Ventosa A."/>
        </authorList>
    </citation>
    <scope>NUCLEOTIDE SEQUENCE [LARGE SCALE GENOMIC DNA]</scope>
    <source>
        <strain evidence="3 4">LRS4.154</strain>
    </source>
</reference>
<evidence type="ECO:0000313" key="4">
    <source>
        <dbReference type="Proteomes" id="UP000192591"/>
    </source>
</evidence>
<feature type="signal peptide" evidence="1">
    <location>
        <begin position="1"/>
        <end position="29"/>
    </location>
</feature>
<keyword evidence="1" id="KW-0732">Signal</keyword>
<name>A0A1V9A7Y2_SACPI</name>
<dbReference type="EMBL" id="MWIH01000005">
    <property type="protein sequence ID" value="OQO93193.1"/>
    <property type="molecule type" value="Genomic_DNA"/>
</dbReference>
<dbReference type="Proteomes" id="UP000192591">
    <property type="component" value="Unassembled WGS sequence"/>
</dbReference>
<dbReference type="STRING" id="1962155.B1813_10580"/>
<protein>
    <submittedName>
        <fullName evidence="3">Flagellar biosynthesis protein FlgA</fullName>
    </submittedName>
</protein>
<sequence length="204" mass="20539">MRARWRGSPVTVLRRVLAAALVLVAAALAAAPGADGQPTVTVVVAARDLPLGTELTEGDLRVADLPGQARPAGALTAPSEAAGHRLVGRARQGEVLTDVRLARRTGGPPGSATVPIRLADGGVTTLLRAGTPVDVVTPGPDAGAARVVAERATVVAVLKRSGRDGAGGPLSPKDDPLVLVSVPDDDAPRVAAAALDRPVTVTLR</sequence>
<accession>A0A1V9A7Y2</accession>